<evidence type="ECO:0008006" key="3">
    <source>
        <dbReference type="Google" id="ProtNLM"/>
    </source>
</evidence>
<dbReference type="RefSeq" id="XP_040700997.1">
    <property type="nucleotide sequence ID" value="XM_040852494.1"/>
</dbReference>
<dbReference type="OrthoDB" id="5275938at2759"/>
<dbReference type="EMBL" id="KV878589">
    <property type="protein sequence ID" value="OJJ57191.1"/>
    <property type="molecule type" value="Genomic_DNA"/>
</dbReference>
<organism evidence="1 2">
    <name type="scientific">Aspergillus sydowii CBS 593.65</name>
    <dbReference type="NCBI Taxonomy" id="1036612"/>
    <lineage>
        <taxon>Eukaryota</taxon>
        <taxon>Fungi</taxon>
        <taxon>Dikarya</taxon>
        <taxon>Ascomycota</taxon>
        <taxon>Pezizomycotina</taxon>
        <taxon>Eurotiomycetes</taxon>
        <taxon>Eurotiomycetidae</taxon>
        <taxon>Eurotiales</taxon>
        <taxon>Aspergillaceae</taxon>
        <taxon>Aspergillus</taxon>
        <taxon>Aspergillus subgen. Nidulantes</taxon>
    </lineage>
</organism>
<dbReference type="AlphaFoldDB" id="A0A1L9TCR7"/>
<keyword evidence="2" id="KW-1185">Reference proteome</keyword>
<accession>A0A1L9TCR7</accession>
<evidence type="ECO:0000313" key="2">
    <source>
        <dbReference type="Proteomes" id="UP000184356"/>
    </source>
</evidence>
<protein>
    <recommendedName>
        <fullName evidence="3">BTB domain-containing protein</fullName>
    </recommendedName>
</protein>
<name>A0A1L9TCR7_9EURO</name>
<sequence length="379" mass="42562">MASSPTPNVPILTTGLKPKETLTYVFDPDGDVTLVLDNAPDSLPARLDDLKFNTLGESSYLFFGTGSKILRIRASSKHLTLACPYFRRMFRSKFSEGVQFQSQGNAEIKIHESRVLSFILLMCIVHCRMRQVPTVVSLSALTGMAALVDYYECHDAVSVFSDLWIRALENQLPTTPEVKPTLFSFGQPRNYQDPTLDYFNALNWILISWVFYKEDIFRKMSQYLQDHSTGEITANLLPIPAAIIDKLNKQRTAYIQQLIDDLNQLHSKVADGCVQTPGSLFSHSDPKEQCTYLVLGALTKRMMEMNLLRAPAPQSPFPGFGVSKTKARLRDAFKSPSIGNSAHEACKLSSRITTMLSSYSDPVGFDIDDPEFPRRRNAQ</sequence>
<reference evidence="2" key="1">
    <citation type="journal article" date="2017" name="Genome Biol.">
        <title>Comparative genomics reveals high biological diversity and specific adaptations in the industrially and medically important fungal genus Aspergillus.</title>
        <authorList>
            <person name="de Vries R.P."/>
            <person name="Riley R."/>
            <person name="Wiebenga A."/>
            <person name="Aguilar-Osorio G."/>
            <person name="Amillis S."/>
            <person name="Uchima C.A."/>
            <person name="Anderluh G."/>
            <person name="Asadollahi M."/>
            <person name="Askin M."/>
            <person name="Barry K."/>
            <person name="Battaglia E."/>
            <person name="Bayram O."/>
            <person name="Benocci T."/>
            <person name="Braus-Stromeyer S.A."/>
            <person name="Caldana C."/>
            <person name="Canovas D."/>
            <person name="Cerqueira G.C."/>
            <person name="Chen F."/>
            <person name="Chen W."/>
            <person name="Choi C."/>
            <person name="Clum A."/>
            <person name="Dos Santos R.A."/>
            <person name="Damasio A.R."/>
            <person name="Diallinas G."/>
            <person name="Emri T."/>
            <person name="Fekete E."/>
            <person name="Flipphi M."/>
            <person name="Freyberg S."/>
            <person name="Gallo A."/>
            <person name="Gournas C."/>
            <person name="Habgood R."/>
            <person name="Hainaut M."/>
            <person name="Harispe M.L."/>
            <person name="Henrissat B."/>
            <person name="Hilden K.S."/>
            <person name="Hope R."/>
            <person name="Hossain A."/>
            <person name="Karabika E."/>
            <person name="Karaffa L."/>
            <person name="Karanyi Z."/>
            <person name="Krasevec N."/>
            <person name="Kuo A."/>
            <person name="Kusch H."/>
            <person name="LaButti K."/>
            <person name="Lagendijk E.L."/>
            <person name="Lapidus A."/>
            <person name="Levasseur A."/>
            <person name="Lindquist E."/>
            <person name="Lipzen A."/>
            <person name="Logrieco A.F."/>
            <person name="MacCabe A."/>
            <person name="Maekelae M.R."/>
            <person name="Malavazi I."/>
            <person name="Melin P."/>
            <person name="Meyer V."/>
            <person name="Mielnichuk N."/>
            <person name="Miskei M."/>
            <person name="Molnar A.P."/>
            <person name="Mule G."/>
            <person name="Ngan C.Y."/>
            <person name="Orejas M."/>
            <person name="Orosz E."/>
            <person name="Ouedraogo J.P."/>
            <person name="Overkamp K.M."/>
            <person name="Park H.-S."/>
            <person name="Perrone G."/>
            <person name="Piumi F."/>
            <person name="Punt P.J."/>
            <person name="Ram A.F."/>
            <person name="Ramon A."/>
            <person name="Rauscher S."/>
            <person name="Record E."/>
            <person name="Riano-Pachon D.M."/>
            <person name="Robert V."/>
            <person name="Roehrig J."/>
            <person name="Ruller R."/>
            <person name="Salamov A."/>
            <person name="Salih N.S."/>
            <person name="Samson R.A."/>
            <person name="Sandor E."/>
            <person name="Sanguinetti M."/>
            <person name="Schuetze T."/>
            <person name="Sepcic K."/>
            <person name="Shelest E."/>
            <person name="Sherlock G."/>
            <person name="Sophianopoulou V."/>
            <person name="Squina F.M."/>
            <person name="Sun H."/>
            <person name="Susca A."/>
            <person name="Todd R.B."/>
            <person name="Tsang A."/>
            <person name="Unkles S.E."/>
            <person name="van de Wiele N."/>
            <person name="van Rossen-Uffink D."/>
            <person name="Oliveira J.V."/>
            <person name="Vesth T.C."/>
            <person name="Visser J."/>
            <person name="Yu J.-H."/>
            <person name="Zhou M."/>
            <person name="Andersen M.R."/>
            <person name="Archer D.B."/>
            <person name="Baker S.E."/>
            <person name="Benoit I."/>
            <person name="Brakhage A.A."/>
            <person name="Braus G.H."/>
            <person name="Fischer R."/>
            <person name="Frisvad J.C."/>
            <person name="Goldman G.H."/>
            <person name="Houbraken J."/>
            <person name="Oakley B."/>
            <person name="Pocsi I."/>
            <person name="Scazzocchio C."/>
            <person name="Seiboth B."/>
            <person name="vanKuyk P.A."/>
            <person name="Wortman J."/>
            <person name="Dyer P.S."/>
            <person name="Grigoriev I.V."/>
        </authorList>
    </citation>
    <scope>NUCLEOTIDE SEQUENCE [LARGE SCALE GENOMIC DNA]</scope>
    <source>
        <strain evidence="2">CBS 593.65</strain>
    </source>
</reference>
<evidence type="ECO:0000313" key="1">
    <source>
        <dbReference type="EMBL" id="OJJ57191.1"/>
    </source>
</evidence>
<proteinExistence type="predicted"/>
<gene>
    <name evidence="1" type="ORF">ASPSYDRAFT_91477</name>
</gene>
<dbReference type="Proteomes" id="UP000184356">
    <property type="component" value="Unassembled WGS sequence"/>
</dbReference>
<dbReference type="STRING" id="1036612.A0A1L9TCR7"/>
<dbReference type="Gene3D" id="3.30.710.10">
    <property type="entry name" value="Potassium Channel Kv1.1, Chain A"/>
    <property type="match status" value="1"/>
</dbReference>
<dbReference type="InterPro" id="IPR011333">
    <property type="entry name" value="SKP1/BTB/POZ_sf"/>
</dbReference>
<dbReference type="GeneID" id="63768567"/>
<dbReference type="VEuPathDB" id="FungiDB:ASPSYDRAFT_91477"/>